<dbReference type="Proteomes" id="UP000837857">
    <property type="component" value="Chromosome 13"/>
</dbReference>
<proteinExistence type="predicted"/>
<keyword evidence="3" id="KW-1185">Reference proteome</keyword>
<protein>
    <submittedName>
        <fullName evidence="2">Uncharacterized protein</fullName>
    </submittedName>
</protein>
<sequence length="111" mass="12832">MPPFKTGLLKRKINDESKDTERKNSSHSIDENVDLIRGDLDDEQDSADSENMMIMSLLILSEMKFYSMTVITHIQSMMGMNLLKNHLSFLILRLSRMLSVVQVKKKVKMIN</sequence>
<organism evidence="2 3">
    <name type="scientific">Iphiclides podalirius</name>
    <name type="common">scarce swallowtail</name>
    <dbReference type="NCBI Taxonomy" id="110791"/>
    <lineage>
        <taxon>Eukaryota</taxon>
        <taxon>Metazoa</taxon>
        <taxon>Ecdysozoa</taxon>
        <taxon>Arthropoda</taxon>
        <taxon>Hexapoda</taxon>
        <taxon>Insecta</taxon>
        <taxon>Pterygota</taxon>
        <taxon>Neoptera</taxon>
        <taxon>Endopterygota</taxon>
        <taxon>Lepidoptera</taxon>
        <taxon>Glossata</taxon>
        <taxon>Ditrysia</taxon>
        <taxon>Papilionoidea</taxon>
        <taxon>Papilionidae</taxon>
        <taxon>Papilioninae</taxon>
        <taxon>Iphiclides</taxon>
    </lineage>
</organism>
<dbReference type="EMBL" id="OW152825">
    <property type="protein sequence ID" value="CAH2041806.1"/>
    <property type="molecule type" value="Genomic_DNA"/>
</dbReference>
<gene>
    <name evidence="2" type="ORF">IPOD504_LOCUS3431</name>
</gene>
<evidence type="ECO:0000256" key="1">
    <source>
        <dbReference type="SAM" id="MobiDB-lite"/>
    </source>
</evidence>
<name>A0ABN8HXQ2_9NEOP</name>
<feature type="compositionally biased region" description="Basic and acidic residues" evidence="1">
    <location>
        <begin position="12"/>
        <end position="30"/>
    </location>
</feature>
<evidence type="ECO:0000313" key="3">
    <source>
        <dbReference type="Proteomes" id="UP000837857"/>
    </source>
</evidence>
<feature type="non-terminal residue" evidence="2">
    <location>
        <position position="111"/>
    </location>
</feature>
<reference evidence="2" key="1">
    <citation type="submission" date="2022-03" db="EMBL/GenBank/DDBJ databases">
        <authorList>
            <person name="Martin H S."/>
        </authorList>
    </citation>
    <scope>NUCLEOTIDE SEQUENCE</scope>
</reference>
<evidence type="ECO:0000313" key="2">
    <source>
        <dbReference type="EMBL" id="CAH2041806.1"/>
    </source>
</evidence>
<feature type="region of interest" description="Disordered" evidence="1">
    <location>
        <begin position="1"/>
        <end position="30"/>
    </location>
</feature>
<accession>A0ABN8HXQ2</accession>